<comment type="cofactor">
    <cofactor evidence="1 7">
        <name>pyridoxal 5'-phosphate</name>
        <dbReference type="ChEBI" id="CHEBI:597326"/>
    </cofactor>
</comment>
<dbReference type="PIRSF" id="PIRSF000521">
    <property type="entry name" value="Transaminase_4ab_Lys_Orn"/>
    <property type="match status" value="1"/>
</dbReference>
<dbReference type="Pfam" id="PF00202">
    <property type="entry name" value="Aminotran_3"/>
    <property type="match status" value="1"/>
</dbReference>
<accession>A0ABY6CU03</accession>
<evidence type="ECO:0000256" key="5">
    <source>
        <dbReference type="ARBA" id="ARBA00022898"/>
    </source>
</evidence>
<sequence>MEQIRKHESKVRGYSRSFPTTFTTAHGAIINDENHRQYIDFLAGAGALNYGHNNPFFKMKLMDYIDKNGITHGLDLATEAKEEFIRVFNQYILEPRELKYKMQFTGPTGTNAVEAAIKLAQISTGRNNIITFTNAYHGHSKGALRLTANEHYRKGLENELNQFTSFLPYYGYVEGGFDSADYLDQVLSDKGSGIDKPAAIILETIQGEGGVNVAPNEWLKKLRRITEKHGILMIVDDIQVGCGRTGKFFSFEEAGIYPDMVTLSKSISGYGLPMAILLMKPELDKWEPGQHTGTFRGNNLAFVTAAEAIIKYWKDDKFQDEIKEKSAKLFRILNIIKDENSDIITDVRGKGLIIAMEFIDAETASKVTREAFENGLIIETCGSEGNIIKFLPPLNIHHNYLNEGIKIFEQAIESIKEVELV</sequence>
<dbReference type="SUPFAM" id="SSF53383">
    <property type="entry name" value="PLP-dependent transferases"/>
    <property type="match status" value="1"/>
</dbReference>
<dbReference type="InterPro" id="IPR015424">
    <property type="entry name" value="PyrdxlP-dep_Trfase"/>
</dbReference>
<keyword evidence="4 7" id="KW-0808">Transferase</keyword>
<dbReference type="EMBL" id="CP106679">
    <property type="protein sequence ID" value="UXP33359.1"/>
    <property type="molecule type" value="Genomic_DNA"/>
</dbReference>
<evidence type="ECO:0000313" key="8">
    <source>
        <dbReference type="EMBL" id="UXP33359.1"/>
    </source>
</evidence>
<evidence type="ECO:0000256" key="3">
    <source>
        <dbReference type="ARBA" id="ARBA00022576"/>
    </source>
</evidence>
<evidence type="ECO:0000256" key="6">
    <source>
        <dbReference type="RuleBase" id="RU003560"/>
    </source>
</evidence>
<comment type="function">
    <text evidence="7">Catalyzes reversively the conversion of L-aspartate beta-semialdehyde (ASA) to L-2,4-diaminobutyrate (DABA) by transamination with L-glutamate.</text>
</comment>
<dbReference type="InterPro" id="IPR015421">
    <property type="entry name" value="PyrdxlP-dep_Trfase_major"/>
</dbReference>
<dbReference type="EC" id="2.6.1.76" evidence="7"/>
<evidence type="ECO:0000313" key="9">
    <source>
        <dbReference type="Proteomes" id="UP001065174"/>
    </source>
</evidence>
<dbReference type="PANTHER" id="PTHR43552:SF2">
    <property type="entry name" value="DIAMINOBUTYRATE--2-OXOGLUTARATE TRANSAMINASE"/>
    <property type="match status" value="1"/>
</dbReference>
<protein>
    <recommendedName>
        <fullName evidence="7">Diaminobutyrate--2-oxoglutarate transaminase</fullName>
        <ecNumber evidence="7">2.6.1.76</ecNumber>
    </recommendedName>
    <alternativeName>
        <fullName evidence="7">DABA aminotransferase</fullName>
    </alternativeName>
</protein>
<comment type="catalytic activity">
    <reaction evidence="7">
        <text>L-2,4-diaminobutanoate + 2-oxoglutarate = L-aspartate 4-semialdehyde + L-glutamate</text>
        <dbReference type="Rhea" id="RHEA:11160"/>
        <dbReference type="ChEBI" id="CHEBI:16810"/>
        <dbReference type="ChEBI" id="CHEBI:29985"/>
        <dbReference type="ChEBI" id="CHEBI:58761"/>
        <dbReference type="ChEBI" id="CHEBI:537519"/>
        <dbReference type="EC" id="2.6.1.76"/>
    </reaction>
</comment>
<dbReference type="PANTHER" id="PTHR43552">
    <property type="entry name" value="DIAMINOBUTYRATE--2-OXOGLUTARATE AMINOTRANSFERASE"/>
    <property type="match status" value="1"/>
</dbReference>
<dbReference type="NCBIfam" id="NF006733">
    <property type="entry name" value="PRK09264.1"/>
    <property type="match status" value="1"/>
</dbReference>
<dbReference type="NCBIfam" id="TIGR00709">
    <property type="entry name" value="dat"/>
    <property type="match status" value="1"/>
</dbReference>
<dbReference type="GO" id="GO:0045303">
    <property type="term" value="F:diaminobutyrate-2-oxoglutarate transaminase activity"/>
    <property type="evidence" value="ECO:0007669"/>
    <property type="project" value="UniProtKB-EC"/>
</dbReference>
<dbReference type="InterPro" id="IPR012773">
    <property type="entry name" value="Ectoine_EctB"/>
</dbReference>
<keyword evidence="9" id="KW-1185">Reference proteome</keyword>
<dbReference type="InterPro" id="IPR049704">
    <property type="entry name" value="Aminotrans_3_PPA_site"/>
</dbReference>
<comment type="pathway">
    <text evidence="7">Amine and polyamine biosynthesis; ectoine biosynthesis; L-ectoine from L-aspartate 4-semialdehyde: step 1/3.</text>
</comment>
<dbReference type="Gene3D" id="3.90.1150.10">
    <property type="entry name" value="Aspartate Aminotransferase, domain 1"/>
    <property type="match status" value="1"/>
</dbReference>
<dbReference type="InterPro" id="IPR015422">
    <property type="entry name" value="PyrdxlP-dep_Trfase_small"/>
</dbReference>
<evidence type="ECO:0000256" key="7">
    <source>
        <dbReference type="RuleBase" id="RU365034"/>
    </source>
</evidence>
<organism evidence="8 9">
    <name type="scientific">Reichenbachiella agarivorans</name>
    <dbReference type="NCBI Taxonomy" id="2979464"/>
    <lineage>
        <taxon>Bacteria</taxon>
        <taxon>Pseudomonadati</taxon>
        <taxon>Bacteroidota</taxon>
        <taxon>Cytophagia</taxon>
        <taxon>Cytophagales</taxon>
        <taxon>Reichenbachiellaceae</taxon>
        <taxon>Reichenbachiella</taxon>
    </lineage>
</organism>
<dbReference type="Gene3D" id="3.40.640.10">
    <property type="entry name" value="Type I PLP-dependent aspartate aminotransferase-like (Major domain)"/>
    <property type="match status" value="1"/>
</dbReference>
<dbReference type="PROSITE" id="PS00600">
    <property type="entry name" value="AA_TRANSFER_CLASS_3"/>
    <property type="match status" value="1"/>
</dbReference>
<dbReference type="InterPro" id="IPR004637">
    <property type="entry name" value="Dat"/>
</dbReference>
<dbReference type="RefSeq" id="WP_262310788.1">
    <property type="nucleotide sequence ID" value="NZ_CP106679.1"/>
</dbReference>
<name>A0ABY6CU03_9BACT</name>
<keyword evidence="5 6" id="KW-0663">Pyridoxal phosphate</keyword>
<evidence type="ECO:0000256" key="2">
    <source>
        <dbReference type="ARBA" id="ARBA00008954"/>
    </source>
</evidence>
<evidence type="ECO:0000256" key="4">
    <source>
        <dbReference type="ARBA" id="ARBA00022679"/>
    </source>
</evidence>
<evidence type="ECO:0000256" key="1">
    <source>
        <dbReference type="ARBA" id="ARBA00001933"/>
    </source>
</evidence>
<comment type="similarity">
    <text evidence="2 6">Belongs to the class-III pyridoxal-phosphate-dependent aminotransferase family.</text>
</comment>
<dbReference type="CDD" id="cd00610">
    <property type="entry name" value="OAT_like"/>
    <property type="match status" value="1"/>
</dbReference>
<dbReference type="InterPro" id="IPR005814">
    <property type="entry name" value="Aminotrans_3"/>
</dbReference>
<reference evidence="8" key="1">
    <citation type="submission" date="2022-09" db="EMBL/GenBank/DDBJ databases">
        <title>Comparative genomics and taxonomic characterization of three novel marine species of genus Reichenbachiella exhibiting antioxidant and polysaccharide degradation activities.</title>
        <authorList>
            <person name="Muhammad N."/>
            <person name="Lee Y.-J."/>
            <person name="Ko J."/>
            <person name="Kim S.-G."/>
        </authorList>
    </citation>
    <scope>NUCLEOTIDE SEQUENCE</scope>
    <source>
        <strain evidence="8">BKB1-1</strain>
    </source>
</reference>
<proteinExistence type="inferred from homology"/>
<dbReference type="Proteomes" id="UP001065174">
    <property type="component" value="Chromosome"/>
</dbReference>
<keyword evidence="3 7" id="KW-0032">Aminotransferase</keyword>
<dbReference type="NCBIfam" id="TIGR02407">
    <property type="entry name" value="ectoine_ectB"/>
    <property type="match status" value="1"/>
</dbReference>
<gene>
    <name evidence="8" type="primary">ectB</name>
    <name evidence="8" type="ORF">N6H18_05260</name>
</gene>